<evidence type="ECO:0000313" key="3">
    <source>
        <dbReference type="Proteomes" id="UP000095751"/>
    </source>
</evidence>
<dbReference type="EMBL" id="KV784359">
    <property type="protein sequence ID" value="OEU15716.1"/>
    <property type="molecule type" value="Genomic_DNA"/>
</dbReference>
<evidence type="ECO:0008006" key="4">
    <source>
        <dbReference type="Google" id="ProtNLM"/>
    </source>
</evidence>
<dbReference type="OrthoDB" id="10625677at2759"/>
<reference evidence="2 3" key="1">
    <citation type="submission" date="2016-09" db="EMBL/GenBank/DDBJ databases">
        <title>Extensive genetic diversity and differential bi-allelic expression allows diatom success in the polar Southern Ocean.</title>
        <authorList>
            <consortium name="DOE Joint Genome Institute"/>
            <person name="Mock T."/>
            <person name="Otillar R.P."/>
            <person name="Strauss J."/>
            <person name="Dupont C."/>
            <person name="Frickenhaus S."/>
            <person name="Maumus F."/>
            <person name="Mcmullan M."/>
            <person name="Sanges R."/>
            <person name="Schmutz J."/>
            <person name="Toseland A."/>
            <person name="Valas R."/>
            <person name="Veluchamy A."/>
            <person name="Ward B.J."/>
            <person name="Allen A."/>
            <person name="Barry K."/>
            <person name="Falciatore A."/>
            <person name="Ferrante M."/>
            <person name="Fortunato A.E."/>
            <person name="Gloeckner G."/>
            <person name="Gruber A."/>
            <person name="Hipkin R."/>
            <person name="Janech M."/>
            <person name="Kroth P."/>
            <person name="Leese F."/>
            <person name="Lindquist E."/>
            <person name="Lyon B.R."/>
            <person name="Martin J."/>
            <person name="Mayer C."/>
            <person name="Parker M."/>
            <person name="Quesneville H."/>
            <person name="Raymond J."/>
            <person name="Uhlig C."/>
            <person name="Valentin K.U."/>
            <person name="Worden A.Z."/>
            <person name="Armbrust E.V."/>
            <person name="Bowler C."/>
            <person name="Green B."/>
            <person name="Moulton V."/>
            <person name="Van Oosterhout C."/>
            <person name="Grigoriev I."/>
        </authorList>
    </citation>
    <scope>NUCLEOTIDE SEQUENCE [LARGE SCALE GENOMIC DNA]</scope>
    <source>
        <strain evidence="2 3">CCMP1102</strain>
    </source>
</reference>
<dbReference type="InParanoid" id="A0A1E7FC53"/>
<evidence type="ECO:0000313" key="2">
    <source>
        <dbReference type="EMBL" id="OEU15716.1"/>
    </source>
</evidence>
<keyword evidence="1" id="KW-0472">Membrane</keyword>
<feature type="transmembrane region" description="Helical" evidence="1">
    <location>
        <begin position="6"/>
        <end position="28"/>
    </location>
</feature>
<dbReference type="KEGG" id="fcy:FRACYDRAFT_240408"/>
<organism evidence="2 3">
    <name type="scientific">Fragilariopsis cylindrus CCMP1102</name>
    <dbReference type="NCBI Taxonomy" id="635003"/>
    <lineage>
        <taxon>Eukaryota</taxon>
        <taxon>Sar</taxon>
        <taxon>Stramenopiles</taxon>
        <taxon>Ochrophyta</taxon>
        <taxon>Bacillariophyta</taxon>
        <taxon>Bacillariophyceae</taxon>
        <taxon>Bacillariophycidae</taxon>
        <taxon>Bacillariales</taxon>
        <taxon>Bacillariaceae</taxon>
        <taxon>Fragilariopsis</taxon>
    </lineage>
</organism>
<proteinExistence type="predicted"/>
<keyword evidence="1" id="KW-0812">Transmembrane</keyword>
<keyword evidence="3" id="KW-1185">Reference proteome</keyword>
<dbReference type="AlphaFoldDB" id="A0A1E7FC53"/>
<sequence length="239" mass="26540">MTLLLFARAISTWSTIFVVIIFFGLHIIDCSSFVLLRHTTNYVHVAQRNFGASDQQVGMRIKNKNKNNNNKSDKTSTVALTASFSDNIEATANQIYHNYGIDSTTYILSSTKEDSSSFGFGFGTFGIILSTAAVGAFIFANIVYTPEIVKGAQQLRQSNREIEIRKLLAAVHIHCQEDGNELGELRLPMETALGTTLEEYITAVESESNLNLSTEESTDRRAFTIADQDLVNILKKNKL</sequence>
<feature type="transmembrane region" description="Helical" evidence="1">
    <location>
        <begin position="118"/>
        <end position="144"/>
    </location>
</feature>
<accession>A0A1E7FC53</accession>
<name>A0A1E7FC53_9STRA</name>
<protein>
    <recommendedName>
        <fullName evidence="4">Transmembrane protein</fullName>
    </recommendedName>
</protein>
<dbReference type="Proteomes" id="UP000095751">
    <property type="component" value="Unassembled WGS sequence"/>
</dbReference>
<keyword evidence="1" id="KW-1133">Transmembrane helix</keyword>
<evidence type="ECO:0000256" key="1">
    <source>
        <dbReference type="SAM" id="Phobius"/>
    </source>
</evidence>
<gene>
    <name evidence="2" type="ORF">FRACYDRAFT_240408</name>
</gene>